<dbReference type="GO" id="GO:0016798">
    <property type="term" value="F:hydrolase activity, acting on glycosyl bonds"/>
    <property type="evidence" value="ECO:0007669"/>
    <property type="project" value="UniProtKB-KW"/>
</dbReference>
<protein>
    <recommendedName>
        <fullName evidence="4">Glycosyl hydrolase family 32 N-terminal domain-containing protein</fullName>
    </recommendedName>
</protein>
<dbReference type="InterPro" id="IPR013148">
    <property type="entry name" value="Glyco_hydro_32_N"/>
</dbReference>
<keyword evidence="3" id="KW-0326">Glycosidase</keyword>
<evidence type="ECO:0000313" key="5">
    <source>
        <dbReference type="EMBL" id="KAK1686264.1"/>
    </source>
</evidence>
<sequence>MYAPKSFYDSRNKRRVLWALVDETDSGGGARGWDVIQAFPRAMWLDAWRRSSRSGGSSPRTAPGYNPVISLLSKVLGASFRDPSTVRLGHNGLWHVAVSGMANDVVDSTLIYRSKDFRCQEQNPSPLPCCSVRTYSLCYKLDR</sequence>
<dbReference type="EMBL" id="JAUUTY010000002">
    <property type="protein sequence ID" value="KAK1686264.1"/>
    <property type="molecule type" value="Genomic_DNA"/>
</dbReference>
<dbReference type="InterPro" id="IPR023296">
    <property type="entry name" value="Glyco_hydro_beta-prop_sf"/>
</dbReference>
<gene>
    <name evidence="5" type="ORF">QYE76_047112</name>
</gene>
<evidence type="ECO:0000313" key="6">
    <source>
        <dbReference type="Proteomes" id="UP001231189"/>
    </source>
</evidence>
<evidence type="ECO:0000256" key="2">
    <source>
        <dbReference type="ARBA" id="ARBA00022801"/>
    </source>
</evidence>
<proteinExistence type="inferred from homology"/>
<evidence type="ECO:0000259" key="4">
    <source>
        <dbReference type="Pfam" id="PF00251"/>
    </source>
</evidence>
<name>A0AAD8TR52_LOLMU</name>
<comment type="similarity">
    <text evidence="1">Belongs to the glycosyl hydrolase 32 family.</text>
</comment>
<dbReference type="PANTHER" id="PTHR31953">
    <property type="entry name" value="BETA-FRUCTOFURANOSIDASE, INSOLUBLE ISOENZYME CWINV1-RELATED"/>
    <property type="match status" value="1"/>
</dbReference>
<dbReference type="SUPFAM" id="SSF75005">
    <property type="entry name" value="Arabinanase/levansucrase/invertase"/>
    <property type="match status" value="2"/>
</dbReference>
<reference evidence="5" key="1">
    <citation type="submission" date="2023-07" db="EMBL/GenBank/DDBJ databases">
        <title>A chromosome-level genome assembly of Lolium multiflorum.</title>
        <authorList>
            <person name="Chen Y."/>
            <person name="Copetti D."/>
            <person name="Kolliker R."/>
            <person name="Studer B."/>
        </authorList>
    </citation>
    <scope>NUCLEOTIDE SEQUENCE</scope>
    <source>
        <strain evidence="5">02402/16</strain>
        <tissue evidence="5">Leaf</tissue>
    </source>
</reference>
<dbReference type="Proteomes" id="UP001231189">
    <property type="component" value="Unassembled WGS sequence"/>
</dbReference>
<organism evidence="5 6">
    <name type="scientific">Lolium multiflorum</name>
    <name type="common">Italian ryegrass</name>
    <name type="synonym">Lolium perenne subsp. multiflorum</name>
    <dbReference type="NCBI Taxonomy" id="4521"/>
    <lineage>
        <taxon>Eukaryota</taxon>
        <taxon>Viridiplantae</taxon>
        <taxon>Streptophyta</taxon>
        <taxon>Embryophyta</taxon>
        <taxon>Tracheophyta</taxon>
        <taxon>Spermatophyta</taxon>
        <taxon>Magnoliopsida</taxon>
        <taxon>Liliopsida</taxon>
        <taxon>Poales</taxon>
        <taxon>Poaceae</taxon>
        <taxon>BOP clade</taxon>
        <taxon>Pooideae</taxon>
        <taxon>Poodae</taxon>
        <taxon>Poeae</taxon>
        <taxon>Poeae Chloroplast Group 2 (Poeae type)</taxon>
        <taxon>Loliodinae</taxon>
        <taxon>Loliinae</taxon>
        <taxon>Lolium</taxon>
    </lineage>
</organism>
<keyword evidence="6" id="KW-1185">Reference proteome</keyword>
<accession>A0AAD8TR52</accession>
<evidence type="ECO:0000256" key="3">
    <source>
        <dbReference type="ARBA" id="ARBA00023295"/>
    </source>
</evidence>
<dbReference type="Gene3D" id="2.115.10.20">
    <property type="entry name" value="Glycosyl hydrolase domain, family 43"/>
    <property type="match status" value="2"/>
</dbReference>
<comment type="caution">
    <text evidence="5">The sequence shown here is derived from an EMBL/GenBank/DDBJ whole genome shotgun (WGS) entry which is preliminary data.</text>
</comment>
<evidence type="ECO:0000256" key="1">
    <source>
        <dbReference type="ARBA" id="ARBA00009902"/>
    </source>
</evidence>
<dbReference type="Pfam" id="PF00251">
    <property type="entry name" value="Glyco_hydro_32N"/>
    <property type="match status" value="1"/>
</dbReference>
<dbReference type="AlphaFoldDB" id="A0AAD8TR52"/>
<dbReference type="InterPro" id="IPR050551">
    <property type="entry name" value="Fructan_Metab_Enzymes"/>
</dbReference>
<keyword evidence="2" id="KW-0378">Hydrolase</keyword>
<feature type="domain" description="Glycosyl hydrolase family 32 N-terminal" evidence="4">
    <location>
        <begin position="1"/>
        <end position="47"/>
    </location>
</feature>